<organism evidence="1 2">
    <name type="scientific">Corynebacterium evansiae</name>
    <dbReference type="NCBI Taxonomy" id="2913499"/>
    <lineage>
        <taxon>Bacteria</taxon>
        <taxon>Bacillati</taxon>
        <taxon>Actinomycetota</taxon>
        <taxon>Actinomycetes</taxon>
        <taxon>Mycobacteriales</taxon>
        <taxon>Corynebacteriaceae</taxon>
        <taxon>Corynebacterium</taxon>
    </lineage>
</organism>
<keyword evidence="2" id="KW-1185">Reference proteome</keyword>
<gene>
    <name evidence="1" type="ORF">L8V00_05750</name>
</gene>
<proteinExistence type="predicted"/>
<accession>A0A9X3LLD3</accession>
<comment type="caution">
    <text evidence="1">The sequence shown here is derived from an EMBL/GenBank/DDBJ whole genome shotgun (WGS) entry which is preliminary data.</text>
</comment>
<evidence type="ECO:0000313" key="2">
    <source>
        <dbReference type="Proteomes" id="UP001146469"/>
    </source>
</evidence>
<dbReference type="AlphaFoldDB" id="A0A9X3LLD3"/>
<sequence length="63" mass="7033">MATPLTPRTHTSAELRAERTKVVKQMGPLGVDGLRRLRAADALDVKEADLLDRYESLTWLIEG</sequence>
<reference evidence="1" key="1">
    <citation type="submission" date="2022-02" db="EMBL/GenBank/DDBJ databases">
        <title>Corynebacterium sp. from urogenital microbiome.</title>
        <authorList>
            <person name="Cappelli E.A."/>
            <person name="Ribeiro T.G."/>
            <person name="Peixe L."/>
        </authorList>
    </citation>
    <scope>NUCLEOTIDE SEQUENCE</scope>
    <source>
        <strain evidence="1">C8Ua_174</strain>
    </source>
</reference>
<evidence type="ECO:0000313" key="1">
    <source>
        <dbReference type="EMBL" id="MCZ9289711.1"/>
    </source>
</evidence>
<dbReference type="RefSeq" id="WP_035005397.1">
    <property type="nucleotide sequence ID" value="NZ_JAKMUT010000004.1"/>
</dbReference>
<dbReference type="EMBL" id="JAKMUT010000004">
    <property type="protein sequence ID" value="MCZ9289711.1"/>
    <property type="molecule type" value="Genomic_DNA"/>
</dbReference>
<protein>
    <submittedName>
        <fullName evidence="1">Uncharacterized protein</fullName>
    </submittedName>
</protein>
<dbReference type="Proteomes" id="UP001146469">
    <property type="component" value="Unassembled WGS sequence"/>
</dbReference>
<name>A0A9X3LLD3_9CORY</name>